<dbReference type="InterPro" id="IPR036129">
    <property type="entry name" value="Glycerate_kinase_sf"/>
</dbReference>
<dbReference type="Pfam" id="PF02595">
    <property type="entry name" value="Gly_kinase"/>
    <property type="match status" value="1"/>
</dbReference>
<comment type="similarity">
    <text evidence="1 4">Belongs to the glycerate kinase type-1 family.</text>
</comment>
<dbReference type="InterPro" id="IPR004381">
    <property type="entry name" value="Glycerate_kinase"/>
</dbReference>
<dbReference type="SUPFAM" id="SSF110738">
    <property type="entry name" value="Glycerate kinase I"/>
    <property type="match status" value="1"/>
</dbReference>
<name>A0AAW8UT16_ENTCA</name>
<accession>A0AAW8UT16</accession>
<evidence type="ECO:0000313" key="6">
    <source>
        <dbReference type="Proteomes" id="UP001268896"/>
    </source>
</evidence>
<dbReference type="NCBIfam" id="TIGR00045">
    <property type="entry name" value="glycerate kinase"/>
    <property type="match status" value="1"/>
</dbReference>
<sequence length="381" mass="40238">MEEQRIVIAVDSFKGSASSKDISMWLEKGIRRVLPHSPIDKFSVADGGEGTVEALVDALAGKRKRITVQNPLGNPVKAQYGVLPNQIVVLEMAEASGITLIEQNAENALNASTYGVGELLLAALDEGAKEIYLGIGGSATSDGGAGMAKALGVSFYDDQGKDIPRGLAGLAKLASIDISKIDPRLKDVKINILSDVTNPLVGEKGAIAIYGPQKGIPIDQTKTYDQWMKHYASVIKKEMQIDIADAPGAGAAGGLGAALQVFCQAKTCNGIETILDLVEIEKKIAQAALVITGEGKLDQQSLNGKVPVGIAELAKKHDKPVIAVVGSREKEVSAAYAAGIDLILPIIHRPMSLQEAMTQVEENVVIAGETAIRAYLLNQRK</sequence>
<gene>
    <name evidence="5" type="ORF">P7I32_09935</name>
</gene>
<evidence type="ECO:0000313" key="5">
    <source>
        <dbReference type="EMBL" id="MDT2964936.1"/>
    </source>
</evidence>
<proteinExistence type="inferred from homology"/>
<evidence type="ECO:0000256" key="4">
    <source>
        <dbReference type="PIRNR" id="PIRNR006078"/>
    </source>
</evidence>
<keyword evidence="2 4" id="KW-0808">Transferase</keyword>
<dbReference type="Proteomes" id="UP001268896">
    <property type="component" value="Unassembled WGS sequence"/>
</dbReference>
<evidence type="ECO:0000256" key="2">
    <source>
        <dbReference type="ARBA" id="ARBA00022679"/>
    </source>
</evidence>
<comment type="caution">
    <text evidence="5">The sequence shown here is derived from an EMBL/GenBank/DDBJ whole genome shotgun (WGS) entry which is preliminary data.</text>
</comment>
<dbReference type="InterPro" id="IPR018197">
    <property type="entry name" value="Glycerate_kinase_RE-like"/>
</dbReference>
<dbReference type="Gene3D" id="3.90.1510.10">
    <property type="entry name" value="Glycerate kinase, domain 2"/>
    <property type="match status" value="1"/>
</dbReference>
<dbReference type="EMBL" id="JARQDV010000004">
    <property type="protein sequence ID" value="MDT2964936.1"/>
    <property type="molecule type" value="Genomic_DNA"/>
</dbReference>
<dbReference type="PANTHER" id="PTHR21599">
    <property type="entry name" value="GLYCERATE KINASE"/>
    <property type="match status" value="1"/>
</dbReference>
<dbReference type="GO" id="GO:0031388">
    <property type="term" value="P:organic acid phosphorylation"/>
    <property type="evidence" value="ECO:0007669"/>
    <property type="project" value="UniProtKB-UniRule"/>
</dbReference>
<keyword evidence="3 4" id="KW-0418">Kinase</keyword>
<dbReference type="PANTHER" id="PTHR21599:SF0">
    <property type="entry name" value="GLYCERATE KINASE"/>
    <property type="match status" value="1"/>
</dbReference>
<evidence type="ECO:0000256" key="3">
    <source>
        <dbReference type="ARBA" id="ARBA00022777"/>
    </source>
</evidence>
<dbReference type="RefSeq" id="WP_271813361.1">
    <property type="nucleotide sequence ID" value="NZ_JAQLBK010000007.1"/>
</dbReference>
<protein>
    <submittedName>
        <fullName evidence="5">Glycerate kinase</fullName>
    </submittedName>
</protein>
<dbReference type="InterPro" id="IPR018193">
    <property type="entry name" value="Glyc_kinase_flavodox-like_fold"/>
</dbReference>
<dbReference type="PIRSF" id="PIRSF006078">
    <property type="entry name" value="GlxK"/>
    <property type="match status" value="1"/>
</dbReference>
<dbReference type="Gene3D" id="3.40.50.10350">
    <property type="entry name" value="Glycerate kinase, domain 1"/>
    <property type="match status" value="1"/>
</dbReference>
<evidence type="ECO:0000256" key="1">
    <source>
        <dbReference type="ARBA" id="ARBA00006284"/>
    </source>
</evidence>
<dbReference type="AlphaFoldDB" id="A0AAW8UT16"/>
<organism evidence="5 6">
    <name type="scientific">Enterococcus casseliflavus</name>
    <name type="common">Enterococcus flavescens</name>
    <dbReference type="NCBI Taxonomy" id="37734"/>
    <lineage>
        <taxon>Bacteria</taxon>
        <taxon>Bacillati</taxon>
        <taxon>Bacillota</taxon>
        <taxon>Bacilli</taxon>
        <taxon>Lactobacillales</taxon>
        <taxon>Enterococcaceae</taxon>
        <taxon>Enterococcus</taxon>
    </lineage>
</organism>
<dbReference type="GO" id="GO:0008887">
    <property type="term" value="F:glycerate kinase activity"/>
    <property type="evidence" value="ECO:0007669"/>
    <property type="project" value="UniProtKB-UniRule"/>
</dbReference>
<reference evidence="5" key="1">
    <citation type="submission" date="2023-03" db="EMBL/GenBank/DDBJ databases">
        <authorList>
            <person name="Shen W."/>
            <person name="Cai J."/>
        </authorList>
    </citation>
    <scope>NUCLEOTIDE SEQUENCE</scope>
    <source>
        <strain evidence="5">K72-2</strain>
    </source>
</reference>